<dbReference type="InterPro" id="IPR050739">
    <property type="entry name" value="MFP"/>
</dbReference>
<dbReference type="Proteomes" id="UP000235036">
    <property type="component" value="Unassembled WGS sequence"/>
</dbReference>
<dbReference type="InterPro" id="IPR058647">
    <property type="entry name" value="BSH_CzcB-like"/>
</dbReference>
<evidence type="ECO:0000259" key="8">
    <source>
        <dbReference type="Pfam" id="PF25973"/>
    </source>
</evidence>
<keyword evidence="4 7" id="KW-1133">Transmembrane helix</keyword>
<comment type="subcellular location">
    <subcellularLocation>
        <location evidence="1">Membrane</location>
        <topology evidence="1">Single-pass membrane protein</topology>
    </subcellularLocation>
</comment>
<evidence type="ECO:0000313" key="9">
    <source>
        <dbReference type="EMBL" id="PLZ82224.1"/>
    </source>
</evidence>
<dbReference type="Gene3D" id="2.40.50.100">
    <property type="match status" value="1"/>
</dbReference>
<comment type="caution">
    <text evidence="9">The sequence shown here is derived from an EMBL/GenBank/DDBJ whole genome shotgun (WGS) entry which is preliminary data.</text>
</comment>
<dbReference type="PRINTS" id="PR01490">
    <property type="entry name" value="RTXTOXIND"/>
</dbReference>
<evidence type="ECO:0000256" key="4">
    <source>
        <dbReference type="ARBA" id="ARBA00022989"/>
    </source>
</evidence>
<evidence type="ECO:0000256" key="6">
    <source>
        <dbReference type="SAM" id="Coils"/>
    </source>
</evidence>
<keyword evidence="5 7" id="KW-0472">Membrane</keyword>
<evidence type="ECO:0000256" key="1">
    <source>
        <dbReference type="ARBA" id="ARBA00004167"/>
    </source>
</evidence>
<keyword evidence="6" id="KW-0175">Coiled coil</keyword>
<feature type="coiled-coil region" evidence="6">
    <location>
        <begin position="218"/>
        <end position="245"/>
    </location>
</feature>
<comment type="similarity">
    <text evidence="2">Belongs to the membrane fusion protein (MFP) (TC 8.A.1) family.</text>
</comment>
<dbReference type="RefSeq" id="WP_016864947.1">
    <property type="nucleotide sequence ID" value="NZ_CAWNVR010000118.1"/>
</dbReference>
<feature type="transmembrane region" description="Helical" evidence="7">
    <location>
        <begin position="89"/>
        <end position="109"/>
    </location>
</feature>
<protein>
    <recommendedName>
        <fullName evidence="8">CzcB-like barrel-sandwich hybrid domain-containing protein</fullName>
    </recommendedName>
</protein>
<evidence type="ECO:0000256" key="5">
    <source>
        <dbReference type="ARBA" id="ARBA00023136"/>
    </source>
</evidence>
<dbReference type="PANTHER" id="PTHR30386:SF26">
    <property type="entry name" value="TRANSPORT PROTEIN COMB"/>
    <property type="match status" value="1"/>
</dbReference>
<keyword evidence="10" id="KW-1185">Reference proteome</keyword>
<dbReference type="EMBL" id="NRQW01000695">
    <property type="protein sequence ID" value="PLZ82224.1"/>
    <property type="molecule type" value="Genomic_DNA"/>
</dbReference>
<accession>A0A2N6JUV3</accession>
<dbReference type="AlphaFoldDB" id="A0A2N6JUV3"/>
<evidence type="ECO:0000256" key="2">
    <source>
        <dbReference type="ARBA" id="ARBA00009477"/>
    </source>
</evidence>
<dbReference type="GO" id="GO:0016020">
    <property type="term" value="C:membrane"/>
    <property type="evidence" value="ECO:0007669"/>
    <property type="project" value="UniProtKB-SubCell"/>
</dbReference>
<organism evidence="9 10">
    <name type="scientific">Fischerella muscicola CCMEE 5323</name>
    <dbReference type="NCBI Taxonomy" id="2019572"/>
    <lineage>
        <taxon>Bacteria</taxon>
        <taxon>Bacillati</taxon>
        <taxon>Cyanobacteriota</taxon>
        <taxon>Cyanophyceae</taxon>
        <taxon>Nostocales</taxon>
        <taxon>Hapalosiphonaceae</taxon>
        <taxon>Fischerella</taxon>
    </lineage>
</organism>
<feature type="domain" description="CzcB-like barrel-sandwich hybrid" evidence="8">
    <location>
        <begin position="133"/>
        <end position="288"/>
    </location>
</feature>
<keyword evidence="3 7" id="KW-0812">Transmembrane</keyword>
<evidence type="ECO:0000256" key="3">
    <source>
        <dbReference type="ARBA" id="ARBA00022692"/>
    </source>
</evidence>
<reference evidence="9 10" key="1">
    <citation type="submission" date="2017-08" db="EMBL/GenBank/DDBJ databases">
        <title>Genomes of Fischerella (Mastigocladus) sp. strains.</title>
        <authorList>
            <person name="Miller S.R."/>
        </authorList>
    </citation>
    <scope>NUCLEOTIDE SEQUENCE [LARGE SCALE GENOMIC DNA]</scope>
    <source>
        <strain evidence="9 10">CCMEE 5323</strain>
    </source>
</reference>
<dbReference type="Gene3D" id="1.10.287.470">
    <property type="entry name" value="Helix hairpin bin"/>
    <property type="match status" value="1"/>
</dbReference>
<dbReference type="PANTHER" id="PTHR30386">
    <property type="entry name" value="MEMBRANE FUSION SUBUNIT OF EMRAB-TOLC MULTIDRUG EFFLUX PUMP"/>
    <property type="match status" value="1"/>
</dbReference>
<proteinExistence type="inferred from homology"/>
<dbReference type="SUPFAM" id="SSF111369">
    <property type="entry name" value="HlyD-like secretion proteins"/>
    <property type="match status" value="1"/>
</dbReference>
<name>A0A2N6JUV3_FISMU</name>
<sequence>MDRIIRSNAVETSSQSGSLEINLQDVHPCYALTSEMASIYGGSVASPGAVLSELPTIHTATTKTFPAGITSTSNYSTSLQKVLEQRPSIVAHLILLGGLVFFATVLVWVCTGKIQQVSQVQGKVAPSQQLYQLQPQEFGKVVKIAVKQGQQVKAGQVVAELDTKPLSNDLQVKKQQLQRIKALLDQTRHTPAQTAVMAMASAKEKTTARNIVTPQTPLVAKQQLLNRLQAQVTELQVNITETQNLLKKSQVQLKPKSLYAPIDGVVSSLNIRSTGEEVKPKQIIAEIAPIHASGVLSLILPSQKAAFVNKGDLVELKLNFDSQRLNVAKTPKQNVPSYRNNNILSGRVISVSSDAQTDEKLGWVRRVEIALDNNQTVNFTAGQVVTAEIIHHRRVADMFLKPMKELQNSESD</sequence>
<evidence type="ECO:0000256" key="7">
    <source>
        <dbReference type="SAM" id="Phobius"/>
    </source>
</evidence>
<evidence type="ECO:0000313" key="10">
    <source>
        <dbReference type="Proteomes" id="UP000235036"/>
    </source>
</evidence>
<dbReference type="Pfam" id="PF25973">
    <property type="entry name" value="BSH_CzcB"/>
    <property type="match status" value="1"/>
</dbReference>
<gene>
    <name evidence="9" type="ORF">CEN44_27920</name>
</gene>